<evidence type="ECO:0008006" key="3">
    <source>
        <dbReference type="Google" id="ProtNLM"/>
    </source>
</evidence>
<dbReference type="InterPro" id="IPR011008">
    <property type="entry name" value="Dimeric_a/b-barrel"/>
</dbReference>
<dbReference type="RefSeq" id="WP_003006002.1">
    <property type="nucleotide sequence ID" value="NZ_AOHC02000041.1"/>
</dbReference>
<dbReference type="Gene3D" id="3.30.70.100">
    <property type="match status" value="1"/>
</dbReference>
<proteinExistence type="predicted"/>
<protein>
    <recommendedName>
        <fullName evidence="3">Antibiotic biosynthesis monooxygenase</fullName>
    </recommendedName>
</protein>
<organism evidence="1 2">
    <name type="scientific">Leptospira weilii serovar Ranarum str. ICFT</name>
    <dbReference type="NCBI Taxonomy" id="1218598"/>
    <lineage>
        <taxon>Bacteria</taxon>
        <taxon>Pseudomonadati</taxon>
        <taxon>Spirochaetota</taxon>
        <taxon>Spirochaetia</taxon>
        <taxon>Leptospirales</taxon>
        <taxon>Leptospiraceae</taxon>
        <taxon>Leptospira</taxon>
    </lineage>
</organism>
<name>N1W970_9LEPT</name>
<reference evidence="1" key="1">
    <citation type="submission" date="2013-03" db="EMBL/GenBank/DDBJ databases">
        <authorList>
            <person name="Harkins D.M."/>
            <person name="Durkin A.S."/>
            <person name="Brinkac L.M."/>
            <person name="Haft D.H."/>
            <person name="Selengut J.D."/>
            <person name="Sanka R."/>
            <person name="DePew J."/>
            <person name="Purushe J."/>
            <person name="Hartskeerl R.A."/>
            <person name="Ahmed A."/>
            <person name="van der Linden H."/>
            <person name="Goris M.G.A."/>
            <person name="Vinetz J.M."/>
            <person name="Sutton G.G."/>
            <person name="Nierman W.C."/>
            <person name="Fouts D.E."/>
        </authorList>
    </citation>
    <scope>NUCLEOTIDE SEQUENCE [LARGE SCALE GENOMIC DNA]</scope>
    <source>
        <strain evidence="1">ICFT</strain>
    </source>
</reference>
<accession>N1W970</accession>
<gene>
    <name evidence="1" type="ORF">LEP1GSC060_3316</name>
</gene>
<keyword evidence="2" id="KW-1185">Reference proteome</keyword>
<sequence>MFKNENNNASTEWIVEWAPFTLLEGKDENLLLEASAALQSDFLSKQEGFIKRELLKGSDNRWVDLVYWKNKKAVEKAMENASVSSACSQYFHLMAEADPDNPGEGVSLFTAKRIYN</sequence>
<dbReference type="OrthoDB" id="1163058at2"/>
<dbReference type="SUPFAM" id="SSF54909">
    <property type="entry name" value="Dimeric alpha+beta barrel"/>
    <property type="match status" value="1"/>
</dbReference>
<dbReference type="AlphaFoldDB" id="N1W970"/>
<dbReference type="EMBL" id="AOHC02000041">
    <property type="protein sequence ID" value="EMY76776.1"/>
    <property type="molecule type" value="Genomic_DNA"/>
</dbReference>
<evidence type="ECO:0000313" key="1">
    <source>
        <dbReference type="EMBL" id="EMY76776.1"/>
    </source>
</evidence>
<dbReference type="Proteomes" id="UP000012313">
    <property type="component" value="Unassembled WGS sequence"/>
</dbReference>
<comment type="caution">
    <text evidence="1">The sequence shown here is derived from an EMBL/GenBank/DDBJ whole genome shotgun (WGS) entry which is preliminary data.</text>
</comment>
<dbReference type="STRING" id="1218598.LEP1GSC060_3316"/>
<evidence type="ECO:0000313" key="2">
    <source>
        <dbReference type="Proteomes" id="UP000012313"/>
    </source>
</evidence>